<comment type="caution">
    <text evidence="1">The sequence shown here is derived from an EMBL/GenBank/DDBJ whole genome shotgun (WGS) entry which is preliminary data.</text>
</comment>
<evidence type="ECO:0000313" key="2">
    <source>
        <dbReference type="Proteomes" id="UP000308836"/>
    </source>
</evidence>
<sequence>MAFVEVNFFSQALLRQTTFRAIIPCDKMYFDGRIRQEKPFKTLYLLHGVFGDCTDWINGTRIQRWAQDRNLAVIMPSGENKFYVDHEKSTDKFSQYIKELVLVSRNMFHLSHKREDTFIAGLSMGGYGAVTNGLKYSDLFSHIAGLSAALQIEDFVHATEDAPMPIARRSYLESVFGDLDKLPGSDKDFRTLAKTLAKSGKPLPKMYLTCGTEDALMTCNRAFRDELEALGYDVTWREGPGGHDWDFWDRWILDVLSWLPLDAPEEAVSSGNVQEKEQ</sequence>
<keyword evidence="2" id="KW-1185">Reference proteome</keyword>
<name>A0AC61R4H7_9FIRM</name>
<dbReference type="EMBL" id="SRYG01000030">
    <property type="protein sequence ID" value="TGY64873.1"/>
    <property type="molecule type" value="Genomic_DNA"/>
</dbReference>
<evidence type="ECO:0000313" key="1">
    <source>
        <dbReference type="EMBL" id="TGY64873.1"/>
    </source>
</evidence>
<reference evidence="1" key="1">
    <citation type="submission" date="2019-04" db="EMBL/GenBank/DDBJ databases">
        <title>Microbes associate with the intestines of laboratory mice.</title>
        <authorList>
            <person name="Navarre W."/>
            <person name="Wong E."/>
            <person name="Huang K."/>
            <person name="Tropini C."/>
            <person name="Ng K."/>
            <person name="Yu B."/>
        </authorList>
    </citation>
    <scope>NUCLEOTIDE SEQUENCE</scope>
    <source>
        <strain evidence="1">NM09_H32</strain>
    </source>
</reference>
<gene>
    <name evidence="1" type="ORF">E5336_11370</name>
</gene>
<proteinExistence type="predicted"/>
<protein>
    <submittedName>
        <fullName evidence="1">Acetylesterase</fullName>
    </submittedName>
</protein>
<accession>A0AC61R4H7</accession>
<organism evidence="1 2">
    <name type="scientific">Dubosiella muris</name>
    <dbReference type="NCBI Taxonomy" id="3038133"/>
    <lineage>
        <taxon>Bacteria</taxon>
        <taxon>Bacillati</taxon>
        <taxon>Bacillota</taxon>
        <taxon>Erysipelotrichia</taxon>
        <taxon>Erysipelotrichales</taxon>
        <taxon>Erysipelotrichaceae</taxon>
        <taxon>Dubosiella</taxon>
    </lineage>
</organism>
<dbReference type="Proteomes" id="UP000308836">
    <property type="component" value="Unassembled WGS sequence"/>
</dbReference>